<dbReference type="CDD" id="cd13590">
    <property type="entry name" value="PBP2_PotD_PotF_like"/>
    <property type="match status" value="1"/>
</dbReference>
<reference evidence="6 7" key="1">
    <citation type="journal article" date="2016" name="Antonie Van Leeuwenhoek">
        <title>Dongia soli sp. nov., isolated from soil from Dokdo, Korea.</title>
        <authorList>
            <person name="Kim D.U."/>
            <person name="Lee H."/>
            <person name="Kim H."/>
            <person name="Kim S.G."/>
            <person name="Ka J.O."/>
        </authorList>
    </citation>
    <scope>NUCLEOTIDE SEQUENCE [LARGE SCALE GENOMIC DNA]</scope>
    <source>
        <strain evidence="6 7">D78</strain>
    </source>
</reference>
<evidence type="ECO:0000256" key="3">
    <source>
        <dbReference type="ARBA" id="ARBA00022729"/>
    </source>
</evidence>
<feature type="chain" id="PRO_5045568361" evidence="5">
    <location>
        <begin position="36"/>
        <end position="362"/>
    </location>
</feature>
<evidence type="ECO:0000313" key="7">
    <source>
        <dbReference type="Proteomes" id="UP001279642"/>
    </source>
</evidence>
<evidence type="ECO:0000313" key="6">
    <source>
        <dbReference type="EMBL" id="MDY0882954.1"/>
    </source>
</evidence>
<dbReference type="Pfam" id="PF13416">
    <property type="entry name" value="SBP_bac_8"/>
    <property type="match status" value="1"/>
</dbReference>
<keyword evidence="7" id="KW-1185">Reference proteome</keyword>
<dbReference type="Gene3D" id="3.40.190.10">
    <property type="entry name" value="Periplasmic binding protein-like II"/>
    <property type="match status" value="2"/>
</dbReference>
<comment type="subcellular location">
    <subcellularLocation>
        <location evidence="1">Periplasm</location>
    </subcellularLocation>
</comment>
<keyword evidence="4" id="KW-0574">Periplasm</keyword>
<accession>A0ABU5EAX2</accession>
<comment type="caution">
    <text evidence="6">The sequence shown here is derived from an EMBL/GenBank/DDBJ whole genome shotgun (WGS) entry which is preliminary data.</text>
</comment>
<dbReference type="PANTHER" id="PTHR30222:SF17">
    <property type="entry name" value="SPERMIDINE_PUTRESCINE-BINDING PERIPLASMIC PROTEIN"/>
    <property type="match status" value="1"/>
</dbReference>
<feature type="signal peptide" evidence="5">
    <location>
        <begin position="1"/>
        <end position="35"/>
    </location>
</feature>
<keyword evidence="3 5" id="KW-0732">Signal</keyword>
<gene>
    <name evidence="6" type="ORF">SMD27_08870</name>
</gene>
<evidence type="ECO:0000256" key="1">
    <source>
        <dbReference type="ARBA" id="ARBA00004418"/>
    </source>
</evidence>
<evidence type="ECO:0000256" key="4">
    <source>
        <dbReference type="ARBA" id="ARBA00022764"/>
    </source>
</evidence>
<dbReference type="PRINTS" id="PR00909">
    <property type="entry name" value="SPERMDNBNDNG"/>
</dbReference>
<organism evidence="6 7">
    <name type="scientific">Dongia soli</name>
    <dbReference type="NCBI Taxonomy" id="600628"/>
    <lineage>
        <taxon>Bacteria</taxon>
        <taxon>Pseudomonadati</taxon>
        <taxon>Pseudomonadota</taxon>
        <taxon>Alphaproteobacteria</taxon>
        <taxon>Rhodospirillales</taxon>
        <taxon>Dongiaceae</taxon>
        <taxon>Dongia</taxon>
    </lineage>
</organism>
<proteinExistence type="predicted"/>
<dbReference type="SUPFAM" id="SSF53850">
    <property type="entry name" value="Periplasmic binding protein-like II"/>
    <property type="match status" value="1"/>
</dbReference>
<name>A0ABU5EAX2_9PROT</name>
<evidence type="ECO:0000256" key="2">
    <source>
        <dbReference type="ARBA" id="ARBA00022448"/>
    </source>
</evidence>
<dbReference type="InterPro" id="IPR001188">
    <property type="entry name" value="Sperm_putr-bd"/>
</dbReference>
<evidence type="ECO:0000256" key="5">
    <source>
        <dbReference type="SAM" id="SignalP"/>
    </source>
</evidence>
<protein>
    <submittedName>
        <fullName evidence="6">Spermidine/putrescine ABC transporter substrate-binding protein</fullName>
    </submittedName>
</protein>
<keyword evidence="2" id="KW-0813">Transport</keyword>
<dbReference type="InterPro" id="IPR006059">
    <property type="entry name" value="SBP"/>
</dbReference>
<dbReference type="EMBL" id="JAXCLW010000002">
    <property type="protein sequence ID" value="MDY0882954.1"/>
    <property type="molecule type" value="Genomic_DNA"/>
</dbReference>
<sequence>MTMASRKTYKLSARLTLALLASGIGFWSLATNAVAADNLNVLTWCDHEDPALLEPFEKANNVKINFKDIDSTAAALAVLGQSKPGDWDVLVVDQTDTGRLVQMKILAPLNAKDFPFADIPAEIADAKLTSVDGTLYTVPEKFGYNTVAFNKAAVDPKAMEDINAIWDPKYKGRIAIYDYYVPVIEYIAIALGKTPADLNSSDLPAIKEKLIALKANAAMVGDVTTVQQALATGAVDILVGGGEWVTAGMAKDNPDLDYVIPGQGGVRWQQGLGVFAASKNKDLATKFVQYIVSPEAQGKLATSSCYWGMPANSKAVLNDEQKKILRWADQPGYIKVSHPYLQMTSDFDKELQALWAQVLQSN</sequence>
<dbReference type="RefSeq" id="WP_320508010.1">
    <property type="nucleotide sequence ID" value="NZ_JAXCLW010000002.1"/>
</dbReference>
<dbReference type="PANTHER" id="PTHR30222">
    <property type="entry name" value="SPERMIDINE/PUTRESCINE-BINDING PERIPLASMIC PROTEIN"/>
    <property type="match status" value="1"/>
</dbReference>
<dbReference type="Proteomes" id="UP001279642">
    <property type="component" value="Unassembled WGS sequence"/>
</dbReference>